<sequence length="242" mass="26682">LEQTAPLPYDSAQNGEWGNVNTWLRPTVWDAPNSNGINGDPIDWNIVRTNHDITSGSKDITTLGLYVQSGELEIMEPGTEDENNSGHMLWVTHYLSLDGVIDLVGESQLIQKPYWSAQYYESMLEPNSSGYIERDQQGTKNSYAYNYWSLPVSAINVGSNNLPISPSSALRDGSTSSNPLNINFGSPYAYADGGGNPSPIRLSSYWIYKFVNNWNAYANWAHVGDGGLLNITEGFSMKGTDP</sequence>
<keyword evidence="2" id="KW-1185">Reference proteome</keyword>
<gene>
    <name evidence="1" type="ORF">RM519_13950</name>
</gene>
<comment type="caution">
    <text evidence="1">The sequence shown here is derived from an EMBL/GenBank/DDBJ whole genome shotgun (WGS) entry which is preliminary data.</text>
</comment>
<dbReference type="Proteomes" id="UP001252186">
    <property type="component" value="Unassembled WGS sequence"/>
</dbReference>
<feature type="non-terminal residue" evidence="1">
    <location>
        <position position="1"/>
    </location>
</feature>
<name>A0ABU2Y843_9FLAO</name>
<evidence type="ECO:0000313" key="2">
    <source>
        <dbReference type="Proteomes" id="UP001252186"/>
    </source>
</evidence>
<accession>A0ABU2Y843</accession>
<feature type="non-terminal residue" evidence="1">
    <location>
        <position position="242"/>
    </location>
</feature>
<organism evidence="1 2">
    <name type="scientific">Urechidicola vernalis</name>
    <dbReference type="NCBI Taxonomy" id="3075600"/>
    <lineage>
        <taxon>Bacteria</taxon>
        <taxon>Pseudomonadati</taxon>
        <taxon>Bacteroidota</taxon>
        <taxon>Flavobacteriia</taxon>
        <taxon>Flavobacteriales</taxon>
        <taxon>Flavobacteriaceae</taxon>
        <taxon>Urechidicola</taxon>
    </lineage>
</organism>
<dbReference type="EMBL" id="JAVRHV010000026">
    <property type="protein sequence ID" value="MDT0554356.1"/>
    <property type="molecule type" value="Genomic_DNA"/>
</dbReference>
<reference evidence="1 2" key="1">
    <citation type="submission" date="2023-09" db="EMBL/GenBank/DDBJ databases">
        <authorList>
            <person name="Rey-Velasco X."/>
        </authorList>
    </citation>
    <scope>NUCLEOTIDE SEQUENCE [LARGE SCALE GENOMIC DNA]</scope>
    <source>
        <strain evidence="1 2">P050</strain>
    </source>
</reference>
<proteinExistence type="predicted"/>
<evidence type="ECO:0000313" key="1">
    <source>
        <dbReference type="EMBL" id="MDT0554356.1"/>
    </source>
</evidence>
<protein>
    <submittedName>
        <fullName evidence="1">MAM protein</fullName>
    </submittedName>
</protein>